<evidence type="ECO:0000313" key="3">
    <source>
        <dbReference type="Proteomes" id="UP000619761"/>
    </source>
</evidence>
<accession>A0ABQ3AUH4</accession>
<feature type="transmembrane region" description="Helical" evidence="1">
    <location>
        <begin position="6"/>
        <end position="26"/>
    </location>
</feature>
<protein>
    <submittedName>
        <fullName evidence="2">SirB family protein</fullName>
    </submittedName>
</protein>
<dbReference type="RefSeq" id="WP_189416500.1">
    <property type="nucleotide sequence ID" value="NZ_BMYZ01000001.1"/>
</dbReference>
<keyword evidence="1" id="KW-0472">Membrane</keyword>
<comment type="caution">
    <text evidence="2">The sequence shown here is derived from an EMBL/GenBank/DDBJ whole genome shotgun (WGS) entry which is preliminary data.</text>
</comment>
<organism evidence="2 3">
    <name type="scientific">Cellvibrio zantedeschiae</name>
    <dbReference type="NCBI Taxonomy" id="1237077"/>
    <lineage>
        <taxon>Bacteria</taxon>
        <taxon>Pseudomonadati</taxon>
        <taxon>Pseudomonadota</taxon>
        <taxon>Gammaproteobacteria</taxon>
        <taxon>Cellvibrionales</taxon>
        <taxon>Cellvibrionaceae</taxon>
        <taxon>Cellvibrio</taxon>
    </lineage>
</organism>
<proteinExistence type="predicted"/>
<feature type="transmembrane region" description="Helical" evidence="1">
    <location>
        <begin position="99"/>
        <end position="115"/>
    </location>
</feature>
<dbReference type="PANTHER" id="PTHR39594:SF1">
    <property type="entry name" value="PROTEIN YCHQ"/>
    <property type="match status" value="1"/>
</dbReference>
<dbReference type="EMBL" id="BMYZ01000001">
    <property type="protein sequence ID" value="GGY68184.1"/>
    <property type="molecule type" value="Genomic_DNA"/>
</dbReference>
<gene>
    <name evidence="2" type="ORF">GCM10011613_10490</name>
</gene>
<feature type="transmembrane region" description="Helical" evidence="1">
    <location>
        <begin position="38"/>
        <end position="63"/>
    </location>
</feature>
<keyword evidence="1" id="KW-1133">Transmembrane helix</keyword>
<evidence type="ECO:0000313" key="2">
    <source>
        <dbReference type="EMBL" id="GGY68184.1"/>
    </source>
</evidence>
<keyword evidence="3" id="KW-1185">Reference proteome</keyword>
<dbReference type="InterPro" id="IPR007360">
    <property type="entry name" value="SirB"/>
</dbReference>
<dbReference type="Pfam" id="PF04247">
    <property type="entry name" value="SirB"/>
    <property type="match status" value="1"/>
</dbReference>
<reference evidence="3" key="1">
    <citation type="journal article" date="2019" name="Int. J. Syst. Evol. Microbiol.">
        <title>The Global Catalogue of Microorganisms (GCM) 10K type strain sequencing project: providing services to taxonomists for standard genome sequencing and annotation.</title>
        <authorList>
            <consortium name="The Broad Institute Genomics Platform"/>
            <consortium name="The Broad Institute Genome Sequencing Center for Infectious Disease"/>
            <person name="Wu L."/>
            <person name="Ma J."/>
        </authorList>
    </citation>
    <scope>NUCLEOTIDE SEQUENCE [LARGE SCALE GENOMIC DNA]</scope>
    <source>
        <strain evidence="3">KCTC 32239</strain>
    </source>
</reference>
<sequence length="128" mass="14270">MYEILKHTHLTAILLSFILFFVRGNLMMRSPSKASHKIFLIAPHIVNLILIVSGISLAVTLHLNPADQPWLAVKLVALIVYIALGVLTFKHPKLQVRKVLWVVSLLVFAFIASIAESKNPLGFFAALF</sequence>
<name>A0ABQ3AUH4_9GAMM</name>
<feature type="transmembrane region" description="Helical" evidence="1">
    <location>
        <begin position="69"/>
        <end position="87"/>
    </location>
</feature>
<evidence type="ECO:0000256" key="1">
    <source>
        <dbReference type="SAM" id="Phobius"/>
    </source>
</evidence>
<dbReference type="PANTHER" id="PTHR39594">
    <property type="entry name" value="PROTEIN YCHQ"/>
    <property type="match status" value="1"/>
</dbReference>
<keyword evidence="1" id="KW-0812">Transmembrane</keyword>
<dbReference type="PIRSF" id="PIRSF005610">
    <property type="entry name" value="SirB"/>
    <property type="match status" value="1"/>
</dbReference>
<dbReference type="Proteomes" id="UP000619761">
    <property type="component" value="Unassembled WGS sequence"/>
</dbReference>